<dbReference type="InterPro" id="IPR018773">
    <property type="entry name" value="MeTrfase_reg_dom_prd"/>
</dbReference>
<feature type="domain" description="Methyltransferase regulatory" evidence="1">
    <location>
        <begin position="216"/>
        <end position="299"/>
    </location>
</feature>
<sequence length="511" mass="56891">MNDWSGGYVTDIGYTYGYYVELNPLRVPLIVLNAGLTPPPLGTHGELGFGQGVSINLHAAASDAVWYGTDFNPSQAAFAQTLARASGAQAHLVDEAFADFCTRSDLPDFDFIGLHGIWSWISDANRAVIVDFVRRKLKVGGVLYISYNTLPGWSAFAPMRHLMVHHTDILGTQAEGIVRRIDEAIAFAEKLLAANPLYARANPQVVERVKKIKEQNRHYLAHEYFNRDWHPMHFATMAEWLQPAKVHFACSAHALDHIDAVHLSAEQQNLLAQIPDRLFRETVRDFMVNQQFRRDYWVKGVQRLSPLEQAEALRQHRVVLTTPRSDVPLKVSGTLGEANLVENVYHPVLDALADHKPKTLGWIEQAVGGQGVRFAQVQQAVMVLLGAGHVQPAQEESVTARARKATDRLNAHIMGKARASNDLMYLASPVTGGGVPVSRFEQLFLLAAKKGRKQPAEWAEWAWEVLAAQGQRVVKEGRVLERPEDNLAELQAQARAFAEKRLPVLKALQIA</sequence>
<protein>
    <submittedName>
        <fullName evidence="2">Methyltransferase</fullName>
    </submittedName>
</protein>
<keyword evidence="2" id="KW-0808">Transferase</keyword>
<proteinExistence type="predicted"/>
<dbReference type="GO" id="GO:0032259">
    <property type="term" value="P:methylation"/>
    <property type="evidence" value="ECO:0007669"/>
    <property type="project" value="UniProtKB-KW"/>
</dbReference>
<accession>A0A832A7L1</accession>
<dbReference type="GO" id="GO:0008168">
    <property type="term" value="F:methyltransferase activity"/>
    <property type="evidence" value="ECO:0007669"/>
    <property type="project" value="UniProtKB-KW"/>
</dbReference>
<dbReference type="SUPFAM" id="SSF53335">
    <property type="entry name" value="S-adenosyl-L-methionine-dependent methyltransferases"/>
    <property type="match status" value="1"/>
</dbReference>
<dbReference type="Pfam" id="PF10119">
    <property type="entry name" value="MethyTransf_Reg"/>
    <property type="match status" value="1"/>
</dbReference>
<comment type="caution">
    <text evidence="2">The sequence shown here is derived from an EMBL/GenBank/DDBJ whole genome shotgun (WGS) entry which is preliminary data.</text>
</comment>
<name>A0A832A7L1_9BACT</name>
<keyword evidence="2" id="KW-0489">Methyltransferase</keyword>
<evidence type="ECO:0000313" key="2">
    <source>
        <dbReference type="EMBL" id="HFK98194.1"/>
    </source>
</evidence>
<gene>
    <name evidence="2" type="ORF">ENS06_12860</name>
</gene>
<dbReference type="AlphaFoldDB" id="A0A832A7L1"/>
<evidence type="ECO:0000259" key="1">
    <source>
        <dbReference type="Pfam" id="PF10119"/>
    </source>
</evidence>
<dbReference type="InterPro" id="IPR029063">
    <property type="entry name" value="SAM-dependent_MTases_sf"/>
</dbReference>
<organism evidence="2">
    <name type="scientific">Desulfacinum infernum</name>
    <dbReference type="NCBI Taxonomy" id="35837"/>
    <lineage>
        <taxon>Bacteria</taxon>
        <taxon>Pseudomonadati</taxon>
        <taxon>Thermodesulfobacteriota</taxon>
        <taxon>Syntrophobacteria</taxon>
        <taxon>Syntrophobacterales</taxon>
        <taxon>Syntrophobacteraceae</taxon>
        <taxon>Desulfacinum</taxon>
    </lineage>
</organism>
<dbReference type="CDD" id="cd02440">
    <property type="entry name" value="AdoMet_MTases"/>
    <property type="match status" value="1"/>
</dbReference>
<reference evidence="2" key="1">
    <citation type="journal article" date="2020" name="mSystems">
        <title>Genome- and Community-Level Interaction Insights into Carbon Utilization and Element Cycling Functions of Hydrothermarchaeota in Hydrothermal Sediment.</title>
        <authorList>
            <person name="Zhou Z."/>
            <person name="Liu Y."/>
            <person name="Xu W."/>
            <person name="Pan J."/>
            <person name="Luo Z.H."/>
            <person name="Li M."/>
        </authorList>
    </citation>
    <scope>NUCLEOTIDE SEQUENCE [LARGE SCALE GENOMIC DNA]</scope>
    <source>
        <strain evidence="2">SpSt-456</strain>
    </source>
</reference>
<dbReference type="EMBL" id="DSTK01000038">
    <property type="protein sequence ID" value="HFK98194.1"/>
    <property type="molecule type" value="Genomic_DNA"/>
</dbReference>
<dbReference type="Gene3D" id="3.40.50.150">
    <property type="entry name" value="Vaccinia Virus protein VP39"/>
    <property type="match status" value="1"/>
</dbReference>